<evidence type="ECO:0000313" key="2">
    <source>
        <dbReference type="Proteomes" id="UP001319921"/>
    </source>
</evidence>
<name>A0AAQ4CWV9_9CREN</name>
<dbReference type="AlphaFoldDB" id="A0AAQ4CWV9"/>
<reference evidence="1 2" key="1">
    <citation type="journal article" date="2022" name="Microbiol. Resour. Announc.">
        <title>Complete Genome Sequence of the Hyperthermophilic and Acidophilic Archaeon Saccharolobus caldissimus Strain HS-3T.</title>
        <authorList>
            <person name="Sakai H.D."/>
            <person name="Kurosawa N."/>
        </authorList>
    </citation>
    <scope>NUCLEOTIDE SEQUENCE [LARGE SCALE GENOMIC DNA]</scope>
    <source>
        <strain evidence="1 2">JCM32116</strain>
    </source>
</reference>
<accession>A0AAQ4CWV9</accession>
<protein>
    <submittedName>
        <fullName evidence="1">Uncharacterized protein</fullName>
    </submittedName>
</protein>
<organism evidence="1 2">
    <name type="scientific">Saccharolobus caldissimus</name>
    <dbReference type="NCBI Taxonomy" id="1702097"/>
    <lineage>
        <taxon>Archaea</taxon>
        <taxon>Thermoproteota</taxon>
        <taxon>Thermoprotei</taxon>
        <taxon>Sulfolobales</taxon>
        <taxon>Sulfolobaceae</taxon>
        <taxon>Saccharolobus</taxon>
    </lineage>
</organism>
<gene>
    <name evidence="1" type="ORF">SACC_33070</name>
</gene>
<evidence type="ECO:0000313" key="1">
    <source>
        <dbReference type="EMBL" id="BDC00291.1"/>
    </source>
</evidence>
<dbReference type="KEGG" id="scas:SACC_33070"/>
<dbReference type="Proteomes" id="UP001319921">
    <property type="component" value="Chromosome"/>
</dbReference>
<dbReference type="EMBL" id="AP025226">
    <property type="protein sequence ID" value="BDC00291.1"/>
    <property type="molecule type" value="Genomic_DNA"/>
</dbReference>
<sequence length="165" mass="19651">MPSVYFNIGSLIMLIEDRIYLLIKLLLYTAKEENAEVTATKLQKIFFLLEKEKGIQLGLDFKPWLFGPYSSKLQDYIDKLIELGEVDVEEEEVRDPLSGEVIGYKRAYVLKSELKPEEEEKEIEMFFREWVKKSRTEILNYVYKKYPEYAKYSIIRDKVLSRLQE</sequence>
<keyword evidence="2" id="KW-1185">Reference proteome</keyword>
<proteinExistence type="predicted"/>